<dbReference type="CDD" id="cd05289">
    <property type="entry name" value="MDR_like_2"/>
    <property type="match status" value="1"/>
</dbReference>
<dbReference type="EMBL" id="BAABAF010000001">
    <property type="protein sequence ID" value="GAA3753560.1"/>
    <property type="molecule type" value="Genomic_DNA"/>
</dbReference>
<dbReference type="InterPro" id="IPR051603">
    <property type="entry name" value="Zinc-ADH_QOR/CCCR"/>
</dbReference>
<keyword evidence="4" id="KW-1185">Reference proteome</keyword>
<dbReference type="InterPro" id="IPR011032">
    <property type="entry name" value="GroES-like_sf"/>
</dbReference>
<dbReference type="PANTHER" id="PTHR44154:SF1">
    <property type="entry name" value="QUINONE OXIDOREDUCTASE"/>
    <property type="match status" value="1"/>
</dbReference>
<sequence>MQAVRFDQYGDVDVLQVREVDDPPPGAHQVIVRVRAAGINPGEASIRRGDLDARWPAHFPEGEGSDLAGVVTAVGADVAGFAVGDEVIGFTNNRASHAELVAVGDDELTHKPESLAWDVAGALFVAGTSGRAIVDAVHIVPGETVVVVSAAGGTGAFTTQLARGAGARVIGLAGPDNHEWLREVGAIPVDYHGDGLADRIRAAAGGAPIAAMLDTHGGGYVQLGLDLGIEPRRVASLADFRAGEKGATAVGHAVAAKPEVLRELADDIVAGRLQVPIAARYPLAEVRAAYTELERRRTRGKIVLIP</sequence>
<dbReference type="SUPFAM" id="SSF50129">
    <property type="entry name" value="GroES-like"/>
    <property type="match status" value="1"/>
</dbReference>
<dbReference type="SUPFAM" id="SSF51735">
    <property type="entry name" value="NAD(P)-binding Rossmann-fold domains"/>
    <property type="match status" value="1"/>
</dbReference>
<dbReference type="InterPro" id="IPR020843">
    <property type="entry name" value="ER"/>
</dbReference>
<feature type="domain" description="Enoyl reductase (ER)" evidence="2">
    <location>
        <begin position="10"/>
        <end position="304"/>
    </location>
</feature>
<evidence type="ECO:0000259" key="2">
    <source>
        <dbReference type="SMART" id="SM00829"/>
    </source>
</evidence>
<protein>
    <submittedName>
        <fullName evidence="3">NADP-dependent oxidoreductase</fullName>
    </submittedName>
</protein>
<comment type="caution">
    <text evidence="3">The sequence shown here is derived from an EMBL/GenBank/DDBJ whole genome shotgun (WGS) entry which is preliminary data.</text>
</comment>
<keyword evidence="1" id="KW-0521">NADP</keyword>
<dbReference type="Pfam" id="PF13602">
    <property type="entry name" value="ADH_zinc_N_2"/>
    <property type="match status" value="1"/>
</dbReference>
<gene>
    <name evidence="3" type="ORF">GCM10022240_03160</name>
</gene>
<name>A0ABP7G7P3_9MICO</name>
<dbReference type="SMART" id="SM00829">
    <property type="entry name" value="PKS_ER"/>
    <property type="match status" value="1"/>
</dbReference>
<accession>A0ABP7G7P3</accession>
<dbReference type="Gene3D" id="3.90.180.10">
    <property type="entry name" value="Medium-chain alcohol dehydrogenases, catalytic domain"/>
    <property type="match status" value="1"/>
</dbReference>
<dbReference type="Gene3D" id="3.40.50.720">
    <property type="entry name" value="NAD(P)-binding Rossmann-like Domain"/>
    <property type="match status" value="1"/>
</dbReference>
<reference evidence="4" key="1">
    <citation type="journal article" date="2019" name="Int. J. Syst. Evol. Microbiol.">
        <title>The Global Catalogue of Microorganisms (GCM) 10K type strain sequencing project: providing services to taxonomists for standard genome sequencing and annotation.</title>
        <authorList>
            <consortium name="The Broad Institute Genomics Platform"/>
            <consortium name="The Broad Institute Genome Sequencing Center for Infectious Disease"/>
            <person name="Wu L."/>
            <person name="Ma J."/>
        </authorList>
    </citation>
    <scope>NUCLEOTIDE SEQUENCE [LARGE SCALE GENOMIC DNA]</scope>
    <source>
        <strain evidence="4">JCM 16950</strain>
    </source>
</reference>
<evidence type="ECO:0000256" key="1">
    <source>
        <dbReference type="ARBA" id="ARBA00022857"/>
    </source>
</evidence>
<dbReference type="PANTHER" id="PTHR44154">
    <property type="entry name" value="QUINONE OXIDOREDUCTASE"/>
    <property type="match status" value="1"/>
</dbReference>
<evidence type="ECO:0000313" key="4">
    <source>
        <dbReference type="Proteomes" id="UP001500540"/>
    </source>
</evidence>
<dbReference type="RefSeq" id="WP_344779822.1">
    <property type="nucleotide sequence ID" value="NZ_BAABAF010000001.1"/>
</dbReference>
<proteinExistence type="predicted"/>
<dbReference type="Pfam" id="PF08240">
    <property type="entry name" value="ADH_N"/>
    <property type="match status" value="1"/>
</dbReference>
<dbReference type="Proteomes" id="UP001500540">
    <property type="component" value="Unassembled WGS sequence"/>
</dbReference>
<evidence type="ECO:0000313" key="3">
    <source>
        <dbReference type="EMBL" id="GAA3753560.1"/>
    </source>
</evidence>
<dbReference type="InterPro" id="IPR036291">
    <property type="entry name" value="NAD(P)-bd_dom_sf"/>
</dbReference>
<organism evidence="3 4">
    <name type="scientific">Microbacterium kribbense</name>
    <dbReference type="NCBI Taxonomy" id="433645"/>
    <lineage>
        <taxon>Bacteria</taxon>
        <taxon>Bacillati</taxon>
        <taxon>Actinomycetota</taxon>
        <taxon>Actinomycetes</taxon>
        <taxon>Micrococcales</taxon>
        <taxon>Microbacteriaceae</taxon>
        <taxon>Microbacterium</taxon>
    </lineage>
</organism>
<dbReference type="InterPro" id="IPR013154">
    <property type="entry name" value="ADH-like_N"/>
</dbReference>